<protein>
    <submittedName>
        <fullName evidence="2">DOPA-like domain-containing protein</fullName>
    </submittedName>
</protein>
<dbReference type="Proteomes" id="UP001480595">
    <property type="component" value="Unassembled WGS sequence"/>
</dbReference>
<accession>A0ABR1W5S4</accession>
<name>A0ABR1W5S4_9PEZI</name>
<keyword evidence="3" id="KW-1185">Reference proteome</keyword>
<evidence type="ECO:0000313" key="3">
    <source>
        <dbReference type="Proteomes" id="UP001480595"/>
    </source>
</evidence>
<sequence length="222" mass="24853">MSVIPTYLSPLAGYANAPPLPDERNEDGKSYKNPPREGRSEAYDRFVEPLDNGRRGGLPNRIRPPALGAHPPRMYSFLLLLFLFPFPPDLFFPASPGLTPPNPVPELRIYTLWDRPLGPHPVAMFEVNLLTPAQFGAFVAWLAVWRGPLSVLVHPNTVPTADERAAGVDEVAVERRDHSERAIWMGERIPLDFAIFDNAIVRQRRSQQQQQQKADGVDQASS</sequence>
<dbReference type="InterPro" id="IPR014980">
    <property type="entry name" value="DOPA_dioxygen"/>
</dbReference>
<feature type="compositionally biased region" description="Basic and acidic residues" evidence="1">
    <location>
        <begin position="21"/>
        <end position="44"/>
    </location>
</feature>
<comment type="caution">
    <text evidence="2">The sequence shown here is derived from an EMBL/GenBank/DDBJ whole genome shotgun (WGS) entry which is preliminary data.</text>
</comment>
<reference evidence="2 3" key="1">
    <citation type="submission" date="2023-01" db="EMBL/GenBank/DDBJ databases">
        <title>Analysis of 21 Apiospora genomes using comparative genomics revels a genus with tremendous synthesis potential of carbohydrate active enzymes and secondary metabolites.</title>
        <authorList>
            <person name="Sorensen T."/>
        </authorList>
    </citation>
    <scope>NUCLEOTIDE SEQUENCE [LARGE SCALE GENOMIC DNA]</scope>
    <source>
        <strain evidence="2 3">CBS 135458</strain>
    </source>
</reference>
<dbReference type="InterPro" id="IPR023389">
    <property type="entry name" value="DOPA-like_sf"/>
</dbReference>
<dbReference type="RefSeq" id="XP_066719896.1">
    <property type="nucleotide sequence ID" value="XM_066854041.1"/>
</dbReference>
<dbReference type="Pfam" id="PF08883">
    <property type="entry name" value="DOPA_dioxygen"/>
    <property type="match status" value="1"/>
</dbReference>
<proteinExistence type="predicted"/>
<dbReference type="SUPFAM" id="SSF143410">
    <property type="entry name" value="DOPA-like"/>
    <property type="match status" value="1"/>
</dbReference>
<feature type="region of interest" description="Disordered" evidence="1">
    <location>
        <begin position="15"/>
        <end position="44"/>
    </location>
</feature>
<dbReference type="EMBL" id="JAQQWL010000003">
    <property type="protein sequence ID" value="KAK8078825.1"/>
    <property type="molecule type" value="Genomic_DNA"/>
</dbReference>
<gene>
    <name evidence="2" type="ORF">PG994_002632</name>
</gene>
<dbReference type="PANTHER" id="PTHR36423">
    <property type="entry name" value="AFR070WP"/>
    <property type="match status" value="1"/>
</dbReference>
<organism evidence="2 3">
    <name type="scientific">Apiospora phragmitis</name>
    <dbReference type="NCBI Taxonomy" id="2905665"/>
    <lineage>
        <taxon>Eukaryota</taxon>
        <taxon>Fungi</taxon>
        <taxon>Dikarya</taxon>
        <taxon>Ascomycota</taxon>
        <taxon>Pezizomycotina</taxon>
        <taxon>Sordariomycetes</taxon>
        <taxon>Xylariomycetidae</taxon>
        <taxon>Amphisphaeriales</taxon>
        <taxon>Apiosporaceae</taxon>
        <taxon>Apiospora</taxon>
    </lineage>
</organism>
<dbReference type="PANTHER" id="PTHR36423:SF2">
    <property type="entry name" value="AFR070WP"/>
    <property type="match status" value="1"/>
</dbReference>
<evidence type="ECO:0000256" key="1">
    <source>
        <dbReference type="SAM" id="MobiDB-lite"/>
    </source>
</evidence>
<evidence type="ECO:0000313" key="2">
    <source>
        <dbReference type="EMBL" id="KAK8078825.1"/>
    </source>
</evidence>
<dbReference type="Gene3D" id="3.30.70.1240">
    <property type="entry name" value="DOPA-like domains"/>
    <property type="match status" value="1"/>
</dbReference>
<dbReference type="GeneID" id="92087104"/>